<gene>
    <name evidence="1" type="ORF">CcCBS67573_g09411</name>
</gene>
<sequence length="66" mass="7427">MCEVTGVELLPETWSMDRVINGIVAGVSGEYRNGHCLFMHKRLNDMKEADGRKVFASVETLTLEIQ</sequence>
<organism evidence="1 2">
    <name type="scientific">Chytriomyces confervae</name>
    <dbReference type="NCBI Taxonomy" id="246404"/>
    <lineage>
        <taxon>Eukaryota</taxon>
        <taxon>Fungi</taxon>
        <taxon>Fungi incertae sedis</taxon>
        <taxon>Chytridiomycota</taxon>
        <taxon>Chytridiomycota incertae sedis</taxon>
        <taxon>Chytridiomycetes</taxon>
        <taxon>Chytridiales</taxon>
        <taxon>Chytriomycetaceae</taxon>
        <taxon>Chytriomyces</taxon>
    </lineage>
</organism>
<dbReference type="OrthoDB" id="10373683at2759"/>
<dbReference type="Proteomes" id="UP000320333">
    <property type="component" value="Unassembled WGS sequence"/>
</dbReference>
<comment type="caution">
    <text evidence="1">The sequence shown here is derived from an EMBL/GenBank/DDBJ whole genome shotgun (WGS) entry which is preliminary data.</text>
</comment>
<accession>A0A507DWK8</accession>
<keyword evidence="2" id="KW-1185">Reference proteome</keyword>
<dbReference type="AlphaFoldDB" id="A0A507DWK8"/>
<evidence type="ECO:0000313" key="2">
    <source>
        <dbReference type="Proteomes" id="UP000320333"/>
    </source>
</evidence>
<evidence type="ECO:0000313" key="1">
    <source>
        <dbReference type="EMBL" id="TPX55906.1"/>
    </source>
</evidence>
<protein>
    <submittedName>
        <fullName evidence="1">Uncharacterized protein</fullName>
    </submittedName>
</protein>
<dbReference type="EMBL" id="QEAP01000825">
    <property type="protein sequence ID" value="TPX55906.1"/>
    <property type="molecule type" value="Genomic_DNA"/>
</dbReference>
<proteinExistence type="predicted"/>
<name>A0A507DWK8_9FUNG</name>
<reference evidence="1 2" key="1">
    <citation type="journal article" date="2019" name="Sci. Rep.">
        <title>Comparative genomics of chytrid fungi reveal insights into the obligate biotrophic and pathogenic lifestyle of Synchytrium endobioticum.</title>
        <authorList>
            <person name="van de Vossenberg B.T.L.H."/>
            <person name="Warris S."/>
            <person name="Nguyen H.D.T."/>
            <person name="van Gent-Pelzer M.P.E."/>
            <person name="Joly D.L."/>
            <person name="van de Geest H.C."/>
            <person name="Bonants P.J.M."/>
            <person name="Smith D.S."/>
            <person name="Levesque C.A."/>
            <person name="van der Lee T.A.J."/>
        </authorList>
    </citation>
    <scope>NUCLEOTIDE SEQUENCE [LARGE SCALE GENOMIC DNA]</scope>
    <source>
        <strain evidence="1 2">CBS 675.73</strain>
    </source>
</reference>